<evidence type="ECO:0000313" key="4">
    <source>
        <dbReference type="Proteomes" id="UP000059188"/>
    </source>
</evidence>
<organism evidence="3 4">
    <name type="scientific">Thanatephorus cucumeris (strain AG1-IB / isolate 7/3/14)</name>
    <name type="common">Lettuce bottom rot fungus</name>
    <name type="synonym">Rhizoctonia solani</name>
    <dbReference type="NCBI Taxonomy" id="1108050"/>
    <lineage>
        <taxon>Eukaryota</taxon>
        <taxon>Fungi</taxon>
        <taxon>Dikarya</taxon>
        <taxon>Basidiomycota</taxon>
        <taxon>Agaricomycotina</taxon>
        <taxon>Agaricomycetes</taxon>
        <taxon>Cantharellales</taxon>
        <taxon>Ceratobasidiaceae</taxon>
        <taxon>Rhizoctonia</taxon>
        <taxon>Rhizoctonia solani AG-1</taxon>
    </lineage>
</organism>
<dbReference type="AlphaFoldDB" id="A0A0B7FPV6"/>
<dbReference type="InterPro" id="IPR000772">
    <property type="entry name" value="Ricin_B_lectin"/>
</dbReference>
<accession>A0A0B7FPV6</accession>
<reference evidence="3 4" key="1">
    <citation type="submission" date="2014-11" db="EMBL/GenBank/DDBJ databases">
        <authorList>
            <person name="Wibberg Daniel"/>
        </authorList>
    </citation>
    <scope>NUCLEOTIDE SEQUENCE [LARGE SCALE GENOMIC DNA]</scope>
    <source>
        <strain evidence="3">Rhizoctonia solani AG1-IB 7/3/14</strain>
    </source>
</reference>
<keyword evidence="1" id="KW-0175">Coiled coil</keyword>
<dbReference type="EMBL" id="LN679103">
    <property type="protein sequence ID" value="CEL59710.1"/>
    <property type="molecule type" value="Genomic_DNA"/>
</dbReference>
<evidence type="ECO:0000256" key="1">
    <source>
        <dbReference type="SAM" id="Coils"/>
    </source>
</evidence>
<evidence type="ECO:0000259" key="2">
    <source>
        <dbReference type="Pfam" id="PF14200"/>
    </source>
</evidence>
<protein>
    <recommendedName>
        <fullName evidence="2">Ricin B lectin domain-containing protein</fullName>
    </recommendedName>
</protein>
<dbReference type="Proteomes" id="UP000059188">
    <property type="component" value="Unassembled WGS sequence"/>
</dbReference>
<proteinExistence type="predicted"/>
<dbReference type="OrthoDB" id="2131701at2759"/>
<name>A0A0B7FPV6_THACB</name>
<sequence length="292" mass="33359">MGQEISHSQYPPDENLQPGTYRISNAVTGTAIQVSDDDSTKIVTWEQHNRENQQWFLQRSGHGYQLQNRRHNTYLAVSNTDNHALVYASRYPTTWLFLKFNGNYIVQLADMNRVLDLHWGSGHNGNEIHIWNLDGGNMPHRIWRVERIGDGIGEGATSTQQAQLVGESDVKAECTNKYQAETQEEITGNSELSRLTGELSRARQELSDLHSLLYQRDETIRQLQQDLKSKEEALSHACKTNEESAQLRQQHTLLESKFQQQQTETAGLQAKMDRVEYLMSQMMNKPGGSDNN</sequence>
<feature type="coiled-coil region" evidence="1">
    <location>
        <begin position="192"/>
        <end position="240"/>
    </location>
</feature>
<feature type="domain" description="Ricin B lectin" evidence="2">
    <location>
        <begin position="17"/>
        <end position="84"/>
    </location>
</feature>
<dbReference type="Pfam" id="PF14200">
    <property type="entry name" value="RicinB_lectin_2"/>
    <property type="match status" value="1"/>
</dbReference>
<dbReference type="SUPFAM" id="SSF50370">
    <property type="entry name" value="Ricin B-like lectins"/>
    <property type="match status" value="1"/>
</dbReference>
<dbReference type="CDD" id="cd23422">
    <property type="entry name" value="beta-trefoil_Ricin_MPL_CNL"/>
    <property type="match status" value="1"/>
</dbReference>
<keyword evidence="4" id="KW-1185">Reference proteome</keyword>
<gene>
    <name evidence="3" type="ORF">RSOLAG1IB_03643</name>
</gene>
<dbReference type="Gene3D" id="2.80.10.50">
    <property type="match status" value="1"/>
</dbReference>
<dbReference type="InterPro" id="IPR035992">
    <property type="entry name" value="Ricin_B-like_lectins"/>
</dbReference>
<evidence type="ECO:0000313" key="3">
    <source>
        <dbReference type="EMBL" id="CEL59710.1"/>
    </source>
</evidence>